<evidence type="ECO:0008006" key="3">
    <source>
        <dbReference type="Google" id="ProtNLM"/>
    </source>
</evidence>
<organism evidence="1 2">
    <name type="scientific">Merluccius polli</name>
    <name type="common">Benguela hake</name>
    <name type="synonym">Merluccius cadenati</name>
    <dbReference type="NCBI Taxonomy" id="89951"/>
    <lineage>
        <taxon>Eukaryota</taxon>
        <taxon>Metazoa</taxon>
        <taxon>Chordata</taxon>
        <taxon>Craniata</taxon>
        <taxon>Vertebrata</taxon>
        <taxon>Euteleostomi</taxon>
        <taxon>Actinopterygii</taxon>
        <taxon>Neopterygii</taxon>
        <taxon>Teleostei</taxon>
        <taxon>Neoteleostei</taxon>
        <taxon>Acanthomorphata</taxon>
        <taxon>Zeiogadaria</taxon>
        <taxon>Gadariae</taxon>
        <taxon>Gadiformes</taxon>
        <taxon>Gadoidei</taxon>
        <taxon>Merlucciidae</taxon>
        <taxon>Merluccius</taxon>
    </lineage>
</organism>
<name>A0AA47M7I4_MERPO</name>
<reference evidence="1" key="1">
    <citation type="journal article" date="2023" name="Front. Mar. Sci.">
        <title>A new Merluccius polli reference genome to investigate the effects of global change in West African waters.</title>
        <authorList>
            <person name="Mateo J.L."/>
            <person name="Blanco-Fernandez C."/>
            <person name="Garcia-Vazquez E."/>
            <person name="Machado-Schiaffino G."/>
        </authorList>
    </citation>
    <scope>NUCLEOTIDE SEQUENCE</scope>
    <source>
        <strain evidence="1">C29</strain>
        <tissue evidence="1">Fin</tissue>
    </source>
</reference>
<keyword evidence="2" id="KW-1185">Reference proteome</keyword>
<comment type="caution">
    <text evidence="1">The sequence shown here is derived from an EMBL/GenBank/DDBJ whole genome shotgun (WGS) entry which is preliminary data.</text>
</comment>
<gene>
    <name evidence="1" type="ORF">N1851_029094</name>
</gene>
<evidence type="ECO:0000313" key="2">
    <source>
        <dbReference type="Proteomes" id="UP001174136"/>
    </source>
</evidence>
<protein>
    <recommendedName>
        <fullName evidence="3">Reverse transcriptase</fullName>
    </recommendedName>
</protein>
<sequence length="205" mass="23119">MYYTLQVNTQLSFKDHIASTARSCRFALYNIRKIRPYLNQYATQLLVQAMVISRLDYCNALLAGLPACSTNPLQKVQNAAARSVFKQPKRAHVTPLLTDLHWLPVAARIKHKSLSLAYRVISGSAPTYLNSIIMAYTPARALRSSQQHRLASPSLNTRRSQSRSFASAVPQWWNKLPVATRAGASLPVFKKLLKTLLFREHLKPC</sequence>
<dbReference type="PANTHER" id="PTHR33332">
    <property type="entry name" value="REVERSE TRANSCRIPTASE DOMAIN-CONTAINING PROTEIN"/>
    <property type="match status" value="1"/>
</dbReference>
<accession>A0AA47M7I4</accession>
<proteinExistence type="predicted"/>
<dbReference type="Proteomes" id="UP001174136">
    <property type="component" value="Unassembled WGS sequence"/>
</dbReference>
<dbReference type="EMBL" id="JAOPHQ010005478">
    <property type="protein sequence ID" value="KAK0135085.1"/>
    <property type="molecule type" value="Genomic_DNA"/>
</dbReference>
<evidence type="ECO:0000313" key="1">
    <source>
        <dbReference type="EMBL" id="KAK0135085.1"/>
    </source>
</evidence>
<dbReference type="AlphaFoldDB" id="A0AA47M7I4"/>